<dbReference type="RefSeq" id="WP_338608599.1">
    <property type="nucleotide sequence ID" value="NZ_CP146275.1"/>
</dbReference>
<dbReference type="Proteomes" id="UP001369958">
    <property type="component" value="Chromosome"/>
</dbReference>
<organism evidence="1 2">
    <name type="scientific">Pelagibacterium nitratireducens</name>
    <dbReference type="NCBI Taxonomy" id="1046114"/>
    <lineage>
        <taxon>Bacteria</taxon>
        <taxon>Pseudomonadati</taxon>
        <taxon>Pseudomonadota</taxon>
        <taxon>Alphaproteobacteria</taxon>
        <taxon>Hyphomicrobiales</taxon>
        <taxon>Devosiaceae</taxon>
        <taxon>Pelagibacterium</taxon>
    </lineage>
</organism>
<protein>
    <submittedName>
        <fullName evidence="1">Uncharacterized protein</fullName>
    </submittedName>
</protein>
<evidence type="ECO:0000313" key="1">
    <source>
        <dbReference type="EMBL" id="WWT33177.1"/>
    </source>
</evidence>
<reference evidence="1 2" key="1">
    <citation type="submission" date="2024-02" db="EMBL/GenBank/DDBJ databases">
        <title>Complete genome sequence of Pelagibacterium nitratireducens ZH15.</title>
        <authorList>
            <person name="Zhao L.H."/>
        </authorList>
    </citation>
    <scope>NUCLEOTIDE SEQUENCE [LARGE SCALE GENOMIC DNA]</scope>
    <source>
        <strain evidence="1 2">ZH15</strain>
    </source>
</reference>
<evidence type="ECO:0000313" key="2">
    <source>
        <dbReference type="Proteomes" id="UP001369958"/>
    </source>
</evidence>
<gene>
    <name evidence="1" type="ORF">V6617_01520</name>
</gene>
<dbReference type="EMBL" id="CP146275">
    <property type="protein sequence ID" value="WWT33177.1"/>
    <property type="molecule type" value="Genomic_DNA"/>
</dbReference>
<keyword evidence="2" id="KW-1185">Reference proteome</keyword>
<name>A0ABZ2I046_9HYPH</name>
<proteinExistence type="predicted"/>
<sequence length="64" mass="7203">MKDKDRLDVLAEAGRQLDAITLLLKANQYHDHQLDQLLAFTAVRLAELAKASHHSSNVVPIKRD</sequence>
<accession>A0ABZ2I046</accession>